<reference evidence="2 3" key="1">
    <citation type="submission" date="2020-12" db="EMBL/GenBank/DDBJ databases">
        <title>Whole genome sequences of gut porcine anaerobes.</title>
        <authorList>
            <person name="Kubasova T."/>
            <person name="Jahodarova E."/>
            <person name="Rychlik I."/>
        </authorList>
    </citation>
    <scope>NUCLEOTIDE SEQUENCE [LARGE SCALE GENOMIC DNA]</scope>
    <source>
        <strain evidence="2 3">An867</strain>
    </source>
</reference>
<comment type="caution">
    <text evidence="2">The sequence shown here is derived from an EMBL/GenBank/DDBJ whole genome shotgun (WGS) entry which is preliminary data.</text>
</comment>
<evidence type="ECO:0000313" key="2">
    <source>
        <dbReference type="EMBL" id="MCF2651195.1"/>
    </source>
</evidence>
<organism evidence="2 3">
    <name type="scientific">Anaeromassilibacillus senegalensis</name>
    <dbReference type="NCBI Taxonomy" id="1673717"/>
    <lineage>
        <taxon>Bacteria</taxon>
        <taxon>Bacillati</taxon>
        <taxon>Bacillota</taxon>
        <taxon>Clostridia</taxon>
        <taxon>Eubacteriales</taxon>
        <taxon>Acutalibacteraceae</taxon>
        <taxon>Anaeromassilibacillus</taxon>
    </lineage>
</organism>
<dbReference type="Pfam" id="PF01841">
    <property type="entry name" value="Transglut_core"/>
    <property type="match status" value="1"/>
</dbReference>
<dbReference type="SUPFAM" id="SSF54001">
    <property type="entry name" value="Cysteine proteinases"/>
    <property type="match status" value="1"/>
</dbReference>
<gene>
    <name evidence="2" type="ORF">JQM67_01030</name>
</gene>
<dbReference type="RefSeq" id="WP_235322134.1">
    <property type="nucleotide sequence ID" value="NZ_JAFBIT010000001.1"/>
</dbReference>
<dbReference type="Gene3D" id="3.10.620.30">
    <property type="match status" value="1"/>
</dbReference>
<dbReference type="EMBL" id="JAFBIT010000001">
    <property type="protein sequence ID" value="MCF2651195.1"/>
    <property type="molecule type" value="Genomic_DNA"/>
</dbReference>
<keyword evidence="3" id="KW-1185">Reference proteome</keyword>
<accession>A0ABS9CLG1</accession>
<protein>
    <submittedName>
        <fullName evidence="2">Transglutaminase domain-containing protein</fullName>
    </submittedName>
</protein>
<dbReference type="InterPro" id="IPR038765">
    <property type="entry name" value="Papain-like_cys_pep_sf"/>
</dbReference>
<proteinExistence type="predicted"/>
<name>A0ABS9CLG1_9FIRM</name>
<evidence type="ECO:0000259" key="1">
    <source>
        <dbReference type="SMART" id="SM00460"/>
    </source>
</evidence>
<feature type="domain" description="Transglutaminase-like" evidence="1">
    <location>
        <begin position="316"/>
        <end position="377"/>
    </location>
</feature>
<dbReference type="Proteomes" id="UP001299220">
    <property type="component" value="Unassembled WGS sequence"/>
</dbReference>
<sequence>MIQNDIQLMAIALPEDVTKAKWCGDFDRALRLIDRYTESAKTPECLKTRLKLEREIIQRLPLDYCYTQEQAVELVRRDIPDFTSEELDALRDAGKIDWIYIKGETVYSIRFYETLLSVYPDIAARAGKPAKEESEERQLLYQNIVDMKQNGEASWSIHMRALFTISDDAFRPGEELLVHLPVPKDAINMRDIEIVSTSHPVLKLADIDAPSRTVAFSGKFEKNEPFWVEYKYVSTVRYTALDPAAVSAEQPTFDTEELYPHIRFTPFIRALCDELSAGETNPLIRARRFYDYCTKVGTYSFMREYFTLPDSIPDYYGTGLKGDCGVQALLFITLCRCAGIPAKWQSGLFVTPYSQGCHDWAQFYIAPYGWLFADCSFGGSAYRAGSAERHDFYFGNLDPFRMVANSELQAEFDPPKTQLRIDPFDNQRGEAEYADRGIIWTEKDADWKLIEMKKLS</sequence>
<dbReference type="InterPro" id="IPR002931">
    <property type="entry name" value="Transglutaminase-like"/>
</dbReference>
<evidence type="ECO:0000313" key="3">
    <source>
        <dbReference type="Proteomes" id="UP001299220"/>
    </source>
</evidence>
<dbReference type="PANTHER" id="PTHR38339">
    <property type="entry name" value="TRANSGLUTAMINASE DOMAIN PROTEIN"/>
    <property type="match status" value="1"/>
</dbReference>
<dbReference type="SMART" id="SM00460">
    <property type="entry name" value="TGc"/>
    <property type="match status" value="1"/>
</dbReference>
<dbReference type="PANTHER" id="PTHR38339:SF1">
    <property type="entry name" value="TRANSGLUTAMINASE-LIKE DOMAIN-CONTAINING PROTEIN"/>
    <property type="match status" value="1"/>
</dbReference>